<dbReference type="Pfam" id="PF00881">
    <property type="entry name" value="Nitroreductase"/>
    <property type="match status" value="1"/>
</dbReference>
<dbReference type="AlphaFoldDB" id="A0A1S1N409"/>
<dbReference type="InterPro" id="IPR029479">
    <property type="entry name" value="Nitroreductase"/>
</dbReference>
<evidence type="ECO:0000256" key="1">
    <source>
        <dbReference type="ARBA" id="ARBA00001917"/>
    </source>
</evidence>
<comment type="similarity">
    <text evidence="2">Belongs to the nitroreductase family.</text>
</comment>
<gene>
    <name evidence="8" type="ORF">BIW53_15085</name>
</gene>
<keyword evidence="5" id="KW-0521">NADP</keyword>
<dbReference type="Gene3D" id="3.40.109.10">
    <property type="entry name" value="NADH Oxidase"/>
    <property type="match status" value="1"/>
</dbReference>
<keyword evidence="6" id="KW-0560">Oxidoreductase</keyword>
<name>A0A1S1N409_9GAMM</name>
<dbReference type="GO" id="GO:0016491">
    <property type="term" value="F:oxidoreductase activity"/>
    <property type="evidence" value="ECO:0007669"/>
    <property type="project" value="UniProtKB-KW"/>
</dbReference>
<feature type="domain" description="Nitroreductase" evidence="7">
    <location>
        <begin position="14"/>
        <end position="189"/>
    </location>
</feature>
<dbReference type="InterPro" id="IPR000415">
    <property type="entry name" value="Nitroreductase-like"/>
</dbReference>
<evidence type="ECO:0000313" key="9">
    <source>
        <dbReference type="Proteomes" id="UP000180253"/>
    </source>
</evidence>
<proteinExistence type="inferred from homology"/>
<keyword evidence="4" id="KW-0288">FMN</keyword>
<evidence type="ECO:0000256" key="5">
    <source>
        <dbReference type="ARBA" id="ARBA00022857"/>
    </source>
</evidence>
<dbReference type="OrthoDB" id="9809288at2"/>
<protein>
    <recommendedName>
        <fullName evidence="7">Nitroreductase domain-containing protein</fullName>
    </recommendedName>
</protein>
<dbReference type="PANTHER" id="PTHR43673">
    <property type="entry name" value="NAD(P)H NITROREDUCTASE YDGI-RELATED"/>
    <property type="match status" value="1"/>
</dbReference>
<dbReference type="SUPFAM" id="SSF55469">
    <property type="entry name" value="FMN-dependent nitroreductase-like"/>
    <property type="match status" value="1"/>
</dbReference>
<keyword evidence="9" id="KW-1185">Reference proteome</keyword>
<evidence type="ECO:0000256" key="6">
    <source>
        <dbReference type="ARBA" id="ARBA00023002"/>
    </source>
</evidence>
<keyword evidence="3" id="KW-0285">Flavoprotein</keyword>
<evidence type="ECO:0000259" key="7">
    <source>
        <dbReference type="Pfam" id="PF00881"/>
    </source>
</evidence>
<dbReference type="STRING" id="327939.BIW53_15085"/>
<dbReference type="Proteomes" id="UP000180253">
    <property type="component" value="Unassembled WGS sequence"/>
</dbReference>
<evidence type="ECO:0000256" key="4">
    <source>
        <dbReference type="ARBA" id="ARBA00022643"/>
    </source>
</evidence>
<accession>A0A1S1N409</accession>
<sequence>MNDAAQNIHEVMYWRYAVRKFTNQLVSDDFIKQLLNDTRLSASAFGLQPYKILVIQNPERKEQLLEASYNQQKVKENSHLLVFVADMSCVEEMINQYTKRMWLYNDWSCKKQTSMKQNMLAALSHMNKEEQYQWASKQAYIALGTLLVSAASLKIDACPMSGIDTQRYDDILQLKALNLKTVAICPIGYRHPLDTAASANKVRKPLEELVVEIV</sequence>
<evidence type="ECO:0000313" key="8">
    <source>
        <dbReference type="EMBL" id="OHU94399.1"/>
    </source>
</evidence>
<organism evidence="8 9">
    <name type="scientific">Pseudoalteromonas byunsanensis</name>
    <dbReference type="NCBI Taxonomy" id="327939"/>
    <lineage>
        <taxon>Bacteria</taxon>
        <taxon>Pseudomonadati</taxon>
        <taxon>Pseudomonadota</taxon>
        <taxon>Gammaproteobacteria</taxon>
        <taxon>Alteromonadales</taxon>
        <taxon>Pseudoalteromonadaceae</taxon>
        <taxon>Pseudoalteromonas</taxon>
    </lineage>
</organism>
<dbReference type="EMBL" id="MNAN01000034">
    <property type="protein sequence ID" value="OHU94399.1"/>
    <property type="molecule type" value="Genomic_DNA"/>
</dbReference>
<reference evidence="8 9" key="1">
    <citation type="submission" date="2016-10" db="EMBL/GenBank/DDBJ databases">
        <title>Pseudoalteromonas amylolytica sp. nov., isolated from the surface seawater.</title>
        <authorList>
            <person name="Wu Y.-H."/>
            <person name="Cheng H."/>
            <person name="Jin X.-B."/>
            <person name="Wang C.-S."/>
            <person name="Xu X.-W."/>
        </authorList>
    </citation>
    <scope>NUCLEOTIDE SEQUENCE [LARGE SCALE GENOMIC DNA]</scope>
    <source>
        <strain evidence="8 9">JCM 12483</strain>
    </source>
</reference>
<dbReference type="RefSeq" id="WP_070992842.1">
    <property type="nucleotide sequence ID" value="NZ_CBCSHD010000009.1"/>
</dbReference>
<comment type="cofactor">
    <cofactor evidence="1">
        <name>FMN</name>
        <dbReference type="ChEBI" id="CHEBI:58210"/>
    </cofactor>
</comment>
<dbReference type="CDD" id="cd02149">
    <property type="entry name" value="NfsB-like"/>
    <property type="match status" value="1"/>
</dbReference>
<dbReference type="PANTHER" id="PTHR43673:SF2">
    <property type="entry name" value="NITROREDUCTASE"/>
    <property type="match status" value="1"/>
</dbReference>
<evidence type="ECO:0000256" key="3">
    <source>
        <dbReference type="ARBA" id="ARBA00022630"/>
    </source>
</evidence>
<dbReference type="InterPro" id="IPR033878">
    <property type="entry name" value="NfsB-like"/>
</dbReference>
<evidence type="ECO:0000256" key="2">
    <source>
        <dbReference type="ARBA" id="ARBA00007118"/>
    </source>
</evidence>
<comment type="caution">
    <text evidence="8">The sequence shown here is derived from an EMBL/GenBank/DDBJ whole genome shotgun (WGS) entry which is preliminary data.</text>
</comment>